<dbReference type="AlphaFoldDB" id="A0A5U6SPS2"/>
<comment type="caution">
    <text evidence="1">The sequence shown here is derived from an EMBL/GenBank/DDBJ whole genome shotgun (WGS) entry which is preliminary data.</text>
</comment>
<gene>
    <name evidence="1" type="ORF">BRO79_23740</name>
</gene>
<proteinExistence type="predicted"/>
<accession>A0A5U6SPS2</accession>
<dbReference type="Pfam" id="PF02917">
    <property type="entry name" value="Pertussis_S1"/>
    <property type="match status" value="1"/>
</dbReference>
<name>A0A5U6SPS2_SALER</name>
<evidence type="ECO:0000313" key="1">
    <source>
        <dbReference type="EMBL" id="EBR0846417.1"/>
    </source>
</evidence>
<dbReference type="EMBL" id="AAGRCI010000039">
    <property type="protein sequence ID" value="EBR0846417.1"/>
    <property type="molecule type" value="Genomic_DNA"/>
</dbReference>
<reference evidence="1" key="1">
    <citation type="submission" date="2018-07" db="EMBL/GenBank/DDBJ databases">
        <authorList>
            <consortium name="GenomeTrakr network: Whole genome sequencing for foodborne pathogen traceback"/>
        </authorList>
    </citation>
    <scope>NUCLEOTIDE SEQUENCE</scope>
    <source>
        <strain evidence="1">CFSAN056582</strain>
    </source>
</reference>
<evidence type="ECO:0008006" key="2">
    <source>
        <dbReference type="Google" id="ProtNLM"/>
    </source>
</evidence>
<protein>
    <recommendedName>
        <fullName evidence="2">Pertussis toxin-like subunit ArtA</fullName>
    </recommendedName>
</protein>
<dbReference type="GO" id="GO:0003950">
    <property type="term" value="F:NAD+ poly-ADP-ribosyltransferase activity"/>
    <property type="evidence" value="ECO:0007669"/>
    <property type="project" value="InterPro"/>
</dbReference>
<dbReference type="Gene3D" id="3.90.210.10">
    <property type="entry name" value="Heat-Labile Enterotoxin, subunit A"/>
    <property type="match status" value="1"/>
</dbReference>
<dbReference type="GO" id="GO:0005576">
    <property type="term" value="C:extracellular region"/>
    <property type="evidence" value="ECO:0007669"/>
    <property type="project" value="InterPro"/>
</dbReference>
<dbReference type="SUPFAM" id="SSF56399">
    <property type="entry name" value="ADP-ribosylation"/>
    <property type="match status" value="1"/>
</dbReference>
<sequence length="189" mass="22218">MFLYRSDYRAPSEIFMRGFQSWGNNDNLLWHVRGLTIATINNQYGSAFISTSTIRQKAIDFNAHSTNRRDFYIYEISSSGNFFSVKRSFQSACVRFGEFQYFEAIEQFGRQDEYVAFKHITPGQIFRATRYIYNHLTGIYQRAETRKNARYSYSECYQVNTEPYPHMVSALTPMPPELGLEVVELLLRK</sequence>
<organism evidence="1">
    <name type="scientific">Salmonella enterica</name>
    <name type="common">Salmonella choleraesuis</name>
    <dbReference type="NCBI Taxonomy" id="28901"/>
    <lineage>
        <taxon>Bacteria</taxon>
        <taxon>Pseudomonadati</taxon>
        <taxon>Pseudomonadota</taxon>
        <taxon>Gammaproteobacteria</taxon>
        <taxon>Enterobacterales</taxon>
        <taxon>Enterobacteriaceae</taxon>
        <taxon>Salmonella</taxon>
    </lineage>
</organism>
<dbReference type="InterPro" id="IPR003898">
    <property type="entry name" value="Borpert_toxA"/>
</dbReference>